<reference evidence="2" key="1">
    <citation type="submission" date="2020-09" db="EMBL/GenBank/DDBJ databases">
        <title>Genome-Enabled Discovery of Anthraquinone Biosynthesis in Senna tora.</title>
        <authorList>
            <person name="Kang S.-H."/>
            <person name="Pandey R.P."/>
            <person name="Lee C.-M."/>
            <person name="Sim J.-S."/>
            <person name="Jeong J.-T."/>
            <person name="Choi B.-S."/>
            <person name="Jung M."/>
            <person name="Ginzburg D."/>
            <person name="Zhao K."/>
            <person name="Won S.Y."/>
            <person name="Oh T.-J."/>
            <person name="Yu Y."/>
            <person name="Kim N.-H."/>
            <person name="Lee O.R."/>
            <person name="Lee T.-H."/>
            <person name="Bashyal P."/>
            <person name="Kim T.-S."/>
            <person name="Lee W.-H."/>
            <person name="Kawkins C."/>
            <person name="Kim C.-K."/>
            <person name="Kim J.S."/>
            <person name="Ahn B.O."/>
            <person name="Rhee S.Y."/>
            <person name="Sohng J.K."/>
        </authorList>
    </citation>
    <scope>NUCLEOTIDE SEQUENCE</scope>
    <source>
        <tissue evidence="2">Leaf</tissue>
    </source>
</reference>
<dbReference type="Proteomes" id="UP000634136">
    <property type="component" value="Unassembled WGS sequence"/>
</dbReference>
<evidence type="ECO:0000256" key="1">
    <source>
        <dbReference type="SAM" id="MobiDB-lite"/>
    </source>
</evidence>
<dbReference type="EMBL" id="JAAIUW010000003">
    <property type="protein sequence ID" value="KAF7839361.1"/>
    <property type="molecule type" value="Genomic_DNA"/>
</dbReference>
<protein>
    <submittedName>
        <fullName evidence="2">Uncharacterized protein</fullName>
    </submittedName>
</protein>
<dbReference type="AlphaFoldDB" id="A0A834X6V7"/>
<gene>
    <name evidence="2" type="ORF">G2W53_007843</name>
</gene>
<comment type="caution">
    <text evidence="2">The sequence shown here is derived from an EMBL/GenBank/DDBJ whole genome shotgun (WGS) entry which is preliminary data.</text>
</comment>
<evidence type="ECO:0000313" key="3">
    <source>
        <dbReference type="Proteomes" id="UP000634136"/>
    </source>
</evidence>
<sequence>MDASLSLAEPLKHSHRQQKLSPSKEDPWPPDRSLGVVVSLHQISRCRRLVAAELAGENTEVLRESEGEEASVAAEEEVFSLEWEKIFLLTNSSDDFKSVMIFESQ</sequence>
<feature type="region of interest" description="Disordered" evidence="1">
    <location>
        <begin position="1"/>
        <end position="31"/>
    </location>
</feature>
<accession>A0A834X6V7</accession>
<evidence type="ECO:0000313" key="2">
    <source>
        <dbReference type="EMBL" id="KAF7839361.1"/>
    </source>
</evidence>
<keyword evidence="3" id="KW-1185">Reference proteome</keyword>
<proteinExistence type="predicted"/>
<organism evidence="2 3">
    <name type="scientific">Senna tora</name>
    <dbReference type="NCBI Taxonomy" id="362788"/>
    <lineage>
        <taxon>Eukaryota</taxon>
        <taxon>Viridiplantae</taxon>
        <taxon>Streptophyta</taxon>
        <taxon>Embryophyta</taxon>
        <taxon>Tracheophyta</taxon>
        <taxon>Spermatophyta</taxon>
        <taxon>Magnoliopsida</taxon>
        <taxon>eudicotyledons</taxon>
        <taxon>Gunneridae</taxon>
        <taxon>Pentapetalae</taxon>
        <taxon>rosids</taxon>
        <taxon>fabids</taxon>
        <taxon>Fabales</taxon>
        <taxon>Fabaceae</taxon>
        <taxon>Caesalpinioideae</taxon>
        <taxon>Cassia clade</taxon>
        <taxon>Senna</taxon>
    </lineage>
</organism>
<name>A0A834X6V7_9FABA</name>